<sequence length="202" mass="23973">MKLKDFINFSVFENLDDDDEICLYILNCKQDNNHENIDSDNEHLIDKSEALLLINKARNSFISHIKLKDKYIKKYKTSTEDILETVFYLSNDKKFYCIFVNVFFVDSGEIYLFGLIEKETEKHLIIGYDKGSLFILHHLFNCLHFNKYTTINIKNNEQLTEKSKALDIIDILDDYFNNIYENRNKFIFENLSDTSESDNLNE</sequence>
<evidence type="ECO:0000313" key="2">
    <source>
        <dbReference type="Proteomes" id="UP001321479"/>
    </source>
</evidence>
<organism evidence="1 2">
    <name type="scientific">Cotonvirus japonicus</name>
    <dbReference type="NCBI Taxonomy" id="2811091"/>
    <lineage>
        <taxon>Viruses</taxon>
        <taxon>Varidnaviria</taxon>
        <taxon>Bamfordvirae</taxon>
        <taxon>Nucleocytoviricota</taxon>
        <taxon>Megaviricetes</taxon>
        <taxon>Imitervirales</taxon>
        <taxon>Mimiviridae</taxon>
        <taxon>Megamimivirinae</taxon>
        <taxon>Cotonvirus</taxon>
        <taxon>Cotonvirus japonicum</taxon>
    </lineage>
</organism>
<dbReference type="Proteomes" id="UP001321479">
    <property type="component" value="Segment"/>
</dbReference>
<dbReference type="RefSeq" id="YP_010842275.1">
    <property type="nucleotide sequence ID" value="NC_079139.1"/>
</dbReference>
<reference evidence="1 2" key="1">
    <citation type="submission" date="2021-02" db="EMBL/GenBank/DDBJ databases">
        <title>Cotonvirus japonicus, which uses Golgi apparatus of host cells for its virion factory, phylogenetically links tailed tupanvirus and icosahedral mimivirus.</title>
        <authorList>
            <person name="Takahashi H."/>
            <person name="Fukaya S."/>
            <person name="Song C."/>
            <person name="Murata K."/>
            <person name="Takemura M."/>
        </authorList>
    </citation>
    <scope>NUCLEOTIDE SEQUENCE [LARGE SCALE GENOMIC DNA]</scope>
</reference>
<protein>
    <submittedName>
        <fullName evidence="1">Uncharacterized protein</fullName>
    </submittedName>
</protein>
<accession>A0ABM7NUC7</accession>
<dbReference type="EMBL" id="AP024483">
    <property type="protein sequence ID" value="BCS83667.1"/>
    <property type="molecule type" value="Genomic_DNA"/>
</dbReference>
<keyword evidence="2" id="KW-1185">Reference proteome</keyword>
<evidence type="ECO:0000313" key="1">
    <source>
        <dbReference type="EMBL" id="BCS83667.1"/>
    </source>
</evidence>
<dbReference type="GeneID" id="80558872"/>
<proteinExistence type="predicted"/>
<name>A0ABM7NUC7_9VIRU</name>